<dbReference type="Proteomes" id="UP000265703">
    <property type="component" value="Unassembled WGS sequence"/>
</dbReference>
<dbReference type="GO" id="GO:1990414">
    <property type="term" value="P:replication-born double-strand break repair via sister chromatid exchange"/>
    <property type="evidence" value="ECO:0007669"/>
    <property type="project" value="TreeGrafter"/>
</dbReference>
<dbReference type="CDD" id="cd23958">
    <property type="entry name" value="SCC2"/>
    <property type="match status" value="1"/>
</dbReference>
<keyword evidence="10" id="KW-1185">Reference proteome</keyword>
<dbReference type="PANTHER" id="PTHR21704:SF18">
    <property type="entry name" value="NIPPED-B-LIKE PROTEIN"/>
    <property type="match status" value="1"/>
</dbReference>
<reference evidence="9 10" key="1">
    <citation type="submission" date="2018-06" db="EMBL/GenBank/DDBJ databases">
        <title>Comparative genomics reveals the genomic features of Rhizophagus irregularis, R. cerebriforme, R. diaphanum and Gigaspora rosea, and their symbiotic lifestyle signature.</title>
        <authorList>
            <person name="Morin E."/>
            <person name="San Clemente H."/>
            <person name="Chen E.C.H."/>
            <person name="De La Providencia I."/>
            <person name="Hainaut M."/>
            <person name="Kuo A."/>
            <person name="Kohler A."/>
            <person name="Murat C."/>
            <person name="Tang N."/>
            <person name="Roy S."/>
            <person name="Loubradou J."/>
            <person name="Henrissat B."/>
            <person name="Grigoriev I.V."/>
            <person name="Corradi N."/>
            <person name="Roux C."/>
            <person name="Martin F.M."/>
        </authorList>
    </citation>
    <scope>NUCLEOTIDE SEQUENCE [LARGE SCALE GENOMIC DNA]</scope>
    <source>
        <strain evidence="9 10">DAOM 227022</strain>
    </source>
</reference>
<sequence>MNGPRSTSGKQRSGEGAIGTGYMPVPNDVRSSLQYSALASLTPASAVMKDIPPIAIAFGDYITCNPTDPEYARISNLLDNQSAPQLPDVSLQQQLHAVRGLLNQADVSYVRFKSPSITFPQSSFEYAINPQPSIPQKRPFTQAMEMIPQNTTSNIISHQDYNRDLYQVSGMGSQSSQSFHANTSEVTMNNTLPQQIGYNQNAYEECILPTPKISRDIKHVDQRERQITYNNENIYGSSVMYNSSDGQEIRTPSSLVFIENPAHSNRDYVYSETSIIPQSYEIHSNSPHVVIESTSLPKSYNQSNYQDSKVSSASSSQEIEMKHLTPQVVINQEEPLNNFYDNQYEESNILPTTKRQNIRAPSPKVVIEIPPRDKLEEYHSPQKSEFDQDLSPRQSHRKPNQEYKKHRDKDRDEERNGESALINLINYMSMIFEAEDSVSVDQPSNANSTSLLIPSSMGSSEPLLTTSAIQQLTKLVSKVSRYKRVEDAEVEDLARLLKILDRSVREVENFDALPKSTSKSRIKANRKSSDYSLDKNDAYEDDYKTDEDSRTGQIEEKLEKIMNGIDAAIAAFTIMTGGKLSKQLYPEDLITSSLNLVKNQLEEIIYRFLELNTSNEELNNESDSLLLEIFDNSRLKRKISGMLPVITTYLRKLYDLMQQEELSDSIVITVSFIAIGPFFVDSASGTGNNFFGNNVESMKLVALGLLRLVFTNHQKQRTWILEEILTSLIKLPTAKRNLRQYRLPDGKSIQMVSALILQLIQSCTAGTNQYGSKEIDGQRKDEILGINIIGDVNDLKKCGNAWKTGIDAASANAGYVFKFLLARCTKSIKNSNESEYRVLLDNFMEDVITVLNFPEWPAAEMIVHIFSKIMVGYINDKKADTYTKSMAIDYLGTIAGRIKKYANNVLITGESTLEDNWENKEVRHWIDMAKDVPKGEITSLTSVQTINNLWECQKVVLKFLEFGALEDPGVQCARQFYLAEWGYSFVNTLLSVSENLSILSEDHEEKATIHEMKKLIDKIIAEYWQMSLEDNIDRSLKQRSLGIERSDISLVTELLATRQTLYQNFDSILSRILISLDTGVVAFRTKALRALGQVVINDPNILSQVNVRQTIAQRLSDNSPAVRDAAIDLVGRYISQKPDITEQYYKVISERILDTGLNVRKRVIKLLRDIYLKSTDQKMMIDIGCKILMRINDDDNHVKDLALKTIQELWFVPFKHQRTVSIDMDDLDDDDGQSEFTNMSSVGKKEVLSRSLLIVGVAGRLGERNGHVLGGLFKKILEKDGKQKREVLNICQCMVDCLFEHLLTLQDSNSKNEVVSCISTICLLSNASPSLVRRHVVTLQPYLKSASSSDDQTILYYVLIIYRSVLPLLKRPNPSFLTEVEQALLGLLTKSPQKILQEVVPCLCVIVDKLTHNYARLTKLLRSCIEKLKVEKKHLDAGKDISSARNVMVLLLIIGLLCKNFDFDKKRSEKPDEMKELNLIDKGPIITIVFQLVLYFCKESLSETVQKMALQSLGFIYLSYPIIMLRPESTGLMDRILNTGAMDMKIQLMKVFSDFLIAEQQKINTDLEDKKQKKNNPVDLKVLIGNADEFAEAGVSSSLMQRYLDRILECTFDPTQSLKIIALDVLGNIIQQGLAHPVLCMPTIVAIETSPDQTIRDKAFKLHQHLNEKHASLIHSRNVDCVKKAYAFQKQLVCENPIVGYAVRNDEGHPEALLNPMYSLLKEKRQRRNDFLISIVRTFDFDLIRCDESMVDVGFCKFVAENLATIDYKSLEEVLHVIYCINRVLSVVAISALHSIQNNAKMLNIDIDIFNQNKTSQEQVPHNVKIYDDNNSSHNPSVNILNGGYMNMNETTNNDIKLNSMLIENVQNPELLENIEKMEIQDDSQKQGSKNKDKETILPLPYAAKVSICMAILMYLKEHLKKAYALSEAKCQNFNPAQSGSNKDKPALRHQNAPPVITWDGLSFIDKPLLTDDDIKQQCELFRKLIAEDGTQKEEFADTELEGDLSNKQSNGYASMDFDITTTSMFDESTQTTVKLSGGTPSRKGIVRKLGSKSKNAPTSRITGNKKRNAPNNDAISKKSKKKRKSIIDNVTDEEDSDFQL</sequence>
<feature type="compositionally biased region" description="Basic and acidic residues" evidence="7">
    <location>
        <begin position="370"/>
        <end position="386"/>
    </location>
</feature>
<dbReference type="InterPro" id="IPR011989">
    <property type="entry name" value="ARM-like"/>
</dbReference>
<dbReference type="SUPFAM" id="SSF48371">
    <property type="entry name" value="ARM repeat"/>
    <property type="match status" value="1"/>
</dbReference>
<dbReference type="InterPro" id="IPR024986">
    <property type="entry name" value="Nipped-B_C"/>
</dbReference>
<feature type="compositionally biased region" description="Polar residues" evidence="7">
    <location>
        <begin position="2053"/>
        <end position="2063"/>
    </location>
</feature>
<keyword evidence="3 6" id="KW-0677">Repeat</keyword>
<feature type="compositionally biased region" description="Polar residues" evidence="7">
    <location>
        <begin position="1"/>
        <end position="11"/>
    </location>
</feature>
<feature type="compositionally biased region" description="Acidic residues" evidence="7">
    <location>
        <begin position="2091"/>
        <end position="2101"/>
    </location>
</feature>
<keyword evidence="5 6" id="KW-0131">Cell cycle</keyword>
<comment type="subcellular location">
    <subcellularLocation>
        <location evidence="1 6">Nucleus</location>
    </subcellularLocation>
</comment>
<comment type="similarity">
    <text evidence="2 6">Belongs to the SCC2/Nipped-B family.</text>
</comment>
<evidence type="ECO:0000256" key="1">
    <source>
        <dbReference type="ARBA" id="ARBA00004123"/>
    </source>
</evidence>
<comment type="caution">
    <text evidence="9">The sequence shown here is derived from an EMBL/GenBank/DDBJ whole genome shotgun (WGS) entry which is preliminary data.</text>
</comment>
<feature type="region of interest" description="Disordered" evidence="7">
    <location>
        <begin position="348"/>
        <end position="416"/>
    </location>
</feature>
<dbReference type="GO" id="GO:0071169">
    <property type="term" value="P:establishment of protein localization to chromatin"/>
    <property type="evidence" value="ECO:0007669"/>
    <property type="project" value="TreeGrafter"/>
</dbReference>
<evidence type="ECO:0000256" key="2">
    <source>
        <dbReference type="ARBA" id="ARBA00009252"/>
    </source>
</evidence>
<dbReference type="STRING" id="658196.A0A397SC76"/>
<gene>
    <name evidence="9" type="ORF">C1645_785315</name>
</gene>
<dbReference type="EMBL" id="QKYT01000536">
    <property type="protein sequence ID" value="RIA83890.1"/>
    <property type="molecule type" value="Genomic_DNA"/>
</dbReference>
<name>A0A397SC76_9GLOM</name>
<dbReference type="InterPro" id="IPR026003">
    <property type="entry name" value="Cohesin_HEAT"/>
</dbReference>
<evidence type="ECO:0000259" key="8">
    <source>
        <dbReference type="Pfam" id="PF12830"/>
    </source>
</evidence>
<dbReference type="Pfam" id="PF12765">
    <property type="entry name" value="Cohesin_HEAT"/>
    <property type="match status" value="1"/>
</dbReference>
<dbReference type="GO" id="GO:0003682">
    <property type="term" value="F:chromatin binding"/>
    <property type="evidence" value="ECO:0007669"/>
    <property type="project" value="TreeGrafter"/>
</dbReference>
<proteinExistence type="inferred from homology"/>
<dbReference type="GO" id="GO:0090694">
    <property type="term" value="C:Scc2-Scc4 cohesin loading complex"/>
    <property type="evidence" value="ECO:0007669"/>
    <property type="project" value="TreeGrafter"/>
</dbReference>
<dbReference type="PANTHER" id="PTHR21704">
    <property type="entry name" value="NIPPED-B-LIKE PROTEIN DELANGIN SCC2-RELATED"/>
    <property type="match status" value="1"/>
</dbReference>
<accession>A0A397SC76</accession>
<dbReference type="Gene3D" id="1.25.10.10">
    <property type="entry name" value="Leucine-rich Repeat Variant"/>
    <property type="match status" value="1"/>
</dbReference>
<evidence type="ECO:0000256" key="7">
    <source>
        <dbReference type="SAM" id="MobiDB-lite"/>
    </source>
</evidence>
<evidence type="ECO:0000313" key="9">
    <source>
        <dbReference type="EMBL" id="RIA83890.1"/>
    </source>
</evidence>
<dbReference type="GO" id="GO:0034087">
    <property type="term" value="P:establishment of mitotic sister chromatid cohesion"/>
    <property type="evidence" value="ECO:0007669"/>
    <property type="project" value="TreeGrafter"/>
</dbReference>
<feature type="region of interest" description="Disordered" evidence="7">
    <location>
        <begin position="1"/>
        <end position="21"/>
    </location>
</feature>
<evidence type="ECO:0000256" key="6">
    <source>
        <dbReference type="RuleBase" id="RU364107"/>
    </source>
</evidence>
<dbReference type="InterPro" id="IPR016024">
    <property type="entry name" value="ARM-type_fold"/>
</dbReference>
<dbReference type="GO" id="GO:0061775">
    <property type="term" value="F:cohesin loader activity"/>
    <property type="evidence" value="ECO:0007669"/>
    <property type="project" value="InterPro"/>
</dbReference>
<organism evidence="9 10">
    <name type="scientific">Glomus cerebriforme</name>
    <dbReference type="NCBI Taxonomy" id="658196"/>
    <lineage>
        <taxon>Eukaryota</taxon>
        <taxon>Fungi</taxon>
        <taxon>Fungi incertae sedis</taxon>
        <taxon>Mucoromycota</taxon>
        <taxon>Glomeromycotina</taxon>
        <taxon>Glomeromycetes</taxon>
        <taxon>Glomerales</taxon>
        <taxon>Glomeraceae</taxon>
        <taxon>Glomus</taxon>
    </lineage>
</organism>
<evidence type="ECO:0000256" key="4">
    <source>
        <dbReference type="ARBA" id="ARBA00023242"/>
    </source>
</evidence>
<feature type="compositionally biased region" description="Basic and acidic residues" evidence="7">
    <location>
        <begin position="399"/>
        <end position="416"/>
    </location>
</feature>
<dbReference type="Pfam" id="PF12830">
    <property type="entry name" value="Nipped-B_C"/>
    <property type="match status" value="1"/>
</dbReference>
<evidence type="ECO:0000313" key="10">
    <source>
        <dbReference type="Proteomes" id="UP000265703"/>
    </source>
</evidence>
<feature type="region of interest" description="Disordered" evidence="7">
    <location>
        <begin position="2031"/>
        <end position="2101"/>
    </location>
</feature>
<protein>
    <recommendedName>
        <fullName evidence="6">Sister chromatid cohesion protein</fullName>
    </recommendedName>
</protein>
<feature type="domain" description="Sister chromatid cohesion C-terminal" evidence="8">
    <location>
        <begin position="1596"/>
        <end position="1784"/>
    </location>
</feature>
<evidence type="ECO:0000256" key="3">
    <source>
        <dbReference type="ARBA" id="ARBA00022737"/>
    </source>
</evidence>
<dbReference type="InterPro" id="IPR033031">
    <property type="entry name" value="Scc2/Nipped-B"/>
</dbReference>
<dbReference type="GO" id="GO:0010468">
    <property type="term" value="P:regulation of gene expression"/>
    <property type="evidence" value="ECO:0007669"/>
    <property type="project" value="InterPro"/>
</dbReference>
<keyword evidence="4 6" id="KW-0539">Nucleus</keyword>
<evidence type="ECO:0000256" key="5">
    <source>
        <dbReference type="ARBA" id="ARBA00023306"/>
    </source>
</evidence>
<dbReference type="OrthoDB" id="418242at2759"/>
<dbReference type="GO" id="GO:0140588">
    <property type="term" value="P:chromatin looping"/>
    <property type="evidence" value="ECO:0007669"/>
    <property type="project" value="InterPro"/>
</dbReference>